<dbReference type="KEGG" id="spib:G8759_10285"/>
<dbReference type="Pfam" id="PF01381">
    <property type="entry name" value="HTH_3"/>
    <property type="match status" value="1"/>
</dbReference>
<gene>
    <name evidence="3" type="ORF">G8759_10285</name>
</gene>
<dbReference type="AlphaFoldDB" id="A0A6G9AL22"/>
<sequence>MELSEHIKALRESKRIKLSEMATALGVDVSNYAKIEKKGKKLTLERIEEIASALGVSTPELLGYGSSETSERVKELEKMNAELKERLREVIGVRADLKSFEQKYDHLYTQFKLYEEMTIQKKENDKKVKLFAREVLASSGEKETQENLIRFIKAFFLEDEI</sequence>
<feature type="domain" description="HTH cro/C1-type" evidence="2">
    <location>
        <begin position="7"/>
        <end position="61"/>
    </location>
</feature>
<dbReference type="SMART" id="SM00530">
    <property type="entry name" value="HTH_XRE"/>
    <property type="match status" value="1"/>
</dbReference>
<evidence type="ECO:0000313" key="3">
    <source>
        <dbReference type="EMBL" id="QIP12985.1"/>
    </source>
</evidence>
<accession>A0A6G9AL22</accession>
<name>A0A6G9AL22_9BACT</name>
<reference evidence="3 4" key="1">
    <citation type="submission" date="2020-03" db="EMBL/GenBank/DDBJ databases">
        <authorList>
            <person name="Kim M.K."/>
        </authorList>
    </citation>
    <scope>NUCLEOTIDE SEQUENCE [LARGE SCALE GENOMIC DNA]</scope>
    <source>
        <strain evidence="3 4">BT328</strain>
    </source>
</reference>
<dbReference type="InterPro" id="IPR001387">
    <property type="entry name" value="Cro/C1-type_HTH"/>
</dbReference>
<dbReference type="InterPro" id="IPR010982">
    <property type="entry name" value="Lambda_DNA-bd_dom_sf"/>
</dbReference>
<evidence type="ECO:0000259" key="2">
    <source>
        <dbReference type="PROSITE" id="PS50943"/>
    </source>
</evidence>
<evidence type="ECO:0000256" key="1">
    <source>
        <dbReference type="SAM" id="Coils"/>
    </source>
</evidence>
<protein>
    <submittedName>
        <fullName evidence="3">Helix-turn-helix transcriptional regulator</fullName>
    </submittedName>
</protein>
<feature type="coiled-coil region" evidence="1">
    <location>
        <begin position="66"/>
        <end position="93"/>
    </location>
</feature>
<dbReference type="Gene3D" id="1.10.260.40">
    <property type="entry name" value="lambda repressor-like DNA-binding domains"/>
    <property type="match status" value="1"/>
</dbReference>
<evidence type="ECO:0000313" key="4">
    <source>
        <dbReference type="Proteomes" id="UP000501802"/>
    </source>
</evidence>
<dbReference type="SUPFAM" id="SSF47413">
    <property type="entry name" value="lambda repressor-like DNA-binding domains"/>
    <property type="match status" value="1"/>
</dbReference>
<dbReference type="EMBL" id="CP050063">
    <property type="protein sequence ID" value="QIP12985.1"/>
    <property type="molecule type" value="Genomic_DNA"/>
</dbReference>
<keyword evidence="1" id="KW-0175">Coiled coil</keyword>
<dbReference type="PROSITE" id="PS50943">
    <property type="entry name" value="HTH_CROC1"/>
    <property type="match status" value="1"/>
</dbReference>
<keyword evidence="4" id="KW-1185">Reference proteome</keyword>
<organism evidence="3 4">
    <name type="scientific">Spirosoma aureum</name>
    <dbReference type="NCBI Taxonomy" id="2692134"/>
    <lineage>
        <taxon>Bacteria</taxon>
        <taxon>Pseudomonadati</taxon>
        <taxon>Bacteroidota</taxon>
        <taxon>Cytophagia</taxon>
        <taxon>Cytophagales</taxon>
        <taxon>Cytophagaceae</taxon>
        <taxon>Spirosoma</taxon>
    </lineage>
</organism>
<dbReference type="GO" id="GO:0003677">
    <property type="term" value="F:DNA binding"/>
    <property type="evidence" value="ECO:0007669"/>
    <property type="project" value="InterPro"/>
</dbReference>
<dbReference type="Proteomes" id="UP000501802">
    <property type="component" value="Chromosome"/>
</dbReference>
<dbReference type="CDD" id="cd00093">
    <property type="entry name" value="HTH_XRE"/>
    <property type="match status" value="1"/>
</dbReference>
<proteinExistence type="predicted"/>
<dbReference type="RefSeq" id="WP_167207624.1">
    <property type="nucleotide sequence ID" value="NZ_CP050063.1"/>
</dbReference>